<sequence>MPIKNNTKQLFNGFLIIIGASFLLYSLVDNTASIWFQITGLICLMLGAYRASSHWAAHKDDHLSEEEE</sequence>
<keyword evidence="1" id="KW-1133">Transmembrane helix</keyword>
<name>A0A1Z8BGE4_9FLAO</name>
<feature type="transmembrane region" description="Helical" evidence="1">
    <location>
        <begin position="9"/>
        <end position="28"/>
    </location>
</feature>
<evidence type="ECO:0000313" key="2">
    <source>
        <dbReference type="EMBL" id="OUS21666.1"/>
    </source>
</evidence>
<keyword evidence="1" id="KW-0472">Membrane</keyword>
<dbReference type="AlphaFoldDB" id="A0A1Z8BGE4"/>
<protein>
    <submittedName>
        <fullName evidence="2">Uncharacterized protein</fullName>
    </submittedName>
</protein>
<proteinExistence type="predicted"/>
<evidence type="ECO:0000313" key="3">
    <source>
        <dbReference type="Proteomes" id="UP000196102"/>
    </source>
</evidence>
<dbReference type="RefSeq" id="WP_303685370.1">
    <property type="nucleotide sequence ID" value="NZ_CAJXYO010000039.1"/>
</dbReference>
<reference evidence="3" key="1">
    <citation type="journal article" date="2017" name="Proc. Natl. Acad. Sci. U.S.A.">
        <title>Simulation of Deepwater Horizon oil plume reveals substrate specialization within a complex community of hydrocarbon-degraders.</title>
        <authorList>
            <person name="Hu P."/>
            <person name="Dubinsky E.A."/>
            <person name="Probst A.J."/>
            <person name="Wang J."/>
            <person name="Sieber C.M.K."/>
            <person name="Tom L.M."/>
            <person name="Gardinali P."/>
            <person name="Banfield J.F."/>
            <person name="Atlas R.M."/>
            <person name="Andersen G.L."/>
        </authorList>
    </citation>
    <scope>NUCLEOTIDE SEQUENCE [LARGE SCALE GENOMIC DNA]</scope>
</reference>
<keyword evidence="1" id="KW-0812">Transmembrane</keyword>
<gene>
    <name evidence="2" type="ORF">A9Q93_00295</name>
</gene>
<dbReference type="EMBL" id="MAAX01000007">
    <property type="protein sequence ID" value="OUS21666.1"/>
    <property type="molecule type" value="Genomic_DNA"/>
</dbReference>
<organism evidence="2 3">
    <name type="scientific">Nonlabens dokdonensis</name>
    <dbReference type="NCBI Taxonomy" id="328515"/>
    <lineage>
        <taxon>Bacteria</taxon>
        <taxon>Pseudomonadati</taxon>
        <taxon>Bacteroidota</taxon>
        <taxon>Flavobacteriia</taxon>
        <taxon>Flavobacteriales</taxon>
        <taxon>Flavobacteriaceae</taxon>
        <taxon>Nonlabens</taxon>
    </lineage>
</organism>
<comment type="caution">
    <text evidence="2">The sequence shown here is derived from an EMBL/GenBank/DDBJ whole genome shotgun (WGS) entry which is preliminary data.</text>
</comment>
<accession>A0A1Z8BGE4</accession>
<feature type="transmembrane region" description="Helical" evidence="1">
    <location>
        <begin position="34"/>
        <end position="51"/>
    </location>
</feature>
<evidence type="ECO:0000256" key="1">
    <source>
        <dbReference type="SAM" id="Phobius"/>
    </source>
</evidence>
<dbReference type="Proteomes" id="UP000196102">
    <property type="component" value="Unassembled WGS sequence"/>
</dbReference>